<dbReference type="AlphaFoldDB" id="A0AAD4ZQ88"/>
<dbReference type="InterPro" id="IPR036640">
    <property type="entry name" value="ABC1_TM_sf"/>
</dbReference>
<dbReference type="GO" id="GO:0140359">
    <property type="term" value="F:ABC-type transporter activity"/>
    <property type="evidence" value="ECO:0007669"/>
    <property type="project" value="InterPro"/>
</dbReference>
<sequence length="226" mass="24859">MSAPRTPHVVAAKWILRYIKGTIDRGLIFTPQIVATHLTAYSDAKWAGCPDSRRSTTGYVITLGTNLISWCSKKQSTVSHSKGVCWTRTAERQTSRMMRIEYFKSVLRQDVGYFDNHDAASTAFQVISTISFDAHLIQDTIAQKIPNCLAQLSSFFISLGVAFSLSWRLTVAALPFSVLFIVPTLGFGRVLKDFGSKSNGAYGVAGGIAEQAISSIRTVYSYVGER</sequence>
<protein>
    <recommendedName>
        <fullName evidence="6">ABC transmembrane type-1 domain-containing protein</fullName>
    </recommendedName>
</protein>
<organism evidence="7 8">
    <name type="scientific">Prunus dulcis</name>
    <name type="common">Almond</name>
    <name type="synonym">Amygdalus dulcis</name>
    <dbReference type="NCBI Taxonomy" id="3755"/>
    <lineage>
        <taxon>Eukaryota</taxon>
        <taxon>Viridiplantae</taxon>
        <taxon>Streptophyta</taxon>
        <taxon>Embryophyta</taxon>
        <taxon>Tracheophyta</taxon>
        <taxon>Spermatophyta</taxon>
        <taxon>Magnoliopsida</taxon>
        <taxon>eudicotyledons</taxon>
        <taxon>Gunneridae</taxon>
        <taxon>Pentapetalae</taxon>
        <taxon>rosids</taxon>
        <taxon>fabids</taxon>
        <taxon>Rosales</taxon>
        <taxon>Rosaceae</taxon>
        <taxon>Amygdaloideae</taxon>
        <taxon>Amygdaleae</taxon>
        <taxon>Prunus</taxon>
    </lineage>
</organism>
<evidence type="ECO:0000256" key="1">
    <source>
        <dbReference type="ARBA" id="ARBA00004141"/>
    </source>
</evidence>
<dbReference type="PANTHER" id="PTHR24222">
    <property type="entry name" value="ABC TRANSPORTER B FAMILY"/>
    <property type="match status" value="1"/>
</dbReference>
<keyword evidence="2 5" id="KW-0812">Transmembrane</keyword>
<evidence type="ECO:0000259" key="6">
    <source>
        <dbReference type="PROSITE" id="PS50929"/>
    </source>
</evidence>
<evidence type="ECO:0000313" key="7">
    <source>
        <dbReference type="EMBL" id="KAI5352182.1"/>
    </source>
</evidence>
<dbReference type="GO" id="GO:0005886">
    <property type="term" value="C:plasma membrane"/>
    <property type="evidence" value="ECO:0007669"/>
    <property type="project" value="TreeGrafter"/>
</dbReference>
<keyword evidence="8" id="KW-1185">Reference proteome</keyword>
<evidence type="ECO:0000256" key="5">
    <source>
        <dbReference type="SAM" id="Phobius"/>
    </source>
</evidence>
<feature type="domain" description="ABC transmembrane type-1" evidence="6">
    <location>
        <begin position="93"/>
        <end position="226"/>
    </location>
</feature>
<dbReference type="InterPro" id="IPR039421">
    <property type="entry name" value="Type_1_exporter"/>
</dbReference>
<dbReference type="PANTHER" id="PTHR24222:SF48">
    <property type="entry name" value="ABC TRANSPORTER B FAMILY MEMBER 15"/>
    <property type="match status" value="1"/>
</dbReference>
<comment type="subcellular location">
    <subcellularLocation>
        <location evidence="1">Membrane</location>
        <topology evidence="1">Multi-pass membrane protein</topology>
    </subcellularLocation>
</comment>
<dbReference type="CDD" id="cd09272">
    <property type="entry name" value="RNase_HI_RT_Ty1"/>
    <property type="match status" value="1"/>
</dbReference>
<reference evidence="7 8" key="1">
    <citation type="journal article" date="2022" name="G3 (Bethesda)">
        <title>Whole-genome sequence and methylome profiling of the almond [Prunus dulcis (Mill.) D.A. Webb] cultivar 'Nonpareil'.</title>
        <authorList>
            <person name="D'Amico-Willman K.M."/>
            <person name="Ouma W.Z."/>
            <person name="Meulia T."/>
            <person name="Sideli G.M."/>
            <person name="Gradziel T.M."/>
            <person name="Fresnedo-Ramirez J."/>
        </authorList>
    </citation>
    <scope>NUCLEOTIDE SEQUENCE [LARGE SCALE GENOMIC DNA]</scope>
    <source>
        <strain evidence="7">Clone GOH B32 T37-40</strain>
    </source>
</reference>
<dbReference type="Proteomes" id="UP001054821">
    <property type="component" value="Chromosome 1"/>
</dbReference>
<dbReference type="EMBL" id="JAJFAZ020000001">
    <property type="protein sequence ID" value="KAI5352182.1"/>
    <property type="molecule type" value="Genomic_DNA"/>
</dbReference>
<accession>A0AAD4ZQ88</accession>
<comment type="caution">
    <text evidence="7">The sequence shown here is derived from an EMBL/GenBank/DDBJ whole genome shotgun (WGS) entry which is preliminary data.</text>
</comment>
<keyword evidence="4 5" id="KW-0472">Membrane</keyword>
<gene>
    <name evidence="7" type="ORF">L3X38_005073</name>
</gene>
<name>A0AAD4ZQ88_PRUDU</name>
<dbReference type="SUPFAM" id="SSF90123">
    <property type="entry name" value="ABC transporter transmembrane region"/>
    <property type="match status" value="1"/>
</dbReference>
<evidence type="ECO:0000256" key="4">
    <source>
        <dbReference type="ARBA" id="ARBA00023136"/>
    </source>
</evidence>
<dbReference type="PROSITE" id="PS50929">
    <property type="entry name" value="ABC_TM1F"/>
    <property type="match status" value="1"/>
</dbReference>
<dbReference type="Gene3D" id="1.20.1560.10">
    <property type="entry name" value="ABC transporter type 1, transmembrane domain"/>
    <property type="match status" value="1"/>
</dbReference>
<evidence type="ECO:0000256" key="2">
    <source>
        <dbReference type="ARBA" id="ARBA00022692"/>
    </source>
</evidence>
<keyword evidence="3 5" id="KW-1133">Transmembrane helix</keyword>
<proteinExistence type="predicted"/>
<evidence type="ECO:0000313" key="8">
    <source>
        <dbReference type="Proteomes" id="UP001054821"/>
    </source>
</evidence>
<dbReference type="GO" id="GO:0005524">
    <property type="term" value="F:ATP binding"/>
    <property type="evidence" value="ECO:0007669"/>
    <property type="project" value="InterPro"/>
</dbReference>
<feature type="transmembrane region" description="Helical" evidence="5">
    <location>
        <begin position="173"/>
        <end position="191"/>
    </location>
</feature>
<dbReference type="InterPro" id="IPR011527">
    <property type="entry name" value="ABC1_TM_dom"/>
</dbReference>
<evidence type="ECO:0000256" key="3">
    <source>
        <dbReference type="ARBA" id="ARBA00022989"/>
    </source>
</evidence>
<dbReference type="Pfam" id="PF00664">
    <property type="entry name" value="ABC_membrane"/>
    <property type="match status" value="1"/>
</dbReference>